<dbReference type="InterPro" id="IPR035898">
    <property type="entry name" value="TAZ_dom_sf"/>
</dbReference>
<dbReference type="InterPro" id="IPR056484">
    <property type="entry name" value="PHD_P300"/>
</dbReference>
<evidence type="ECO:0000313" key="20">
    <source>
        <dbReference type="EMBL" id="VDI18909.1"/>
    </source>
</evidence>
<feature type="compositionally biased region" description="Low complexity" evidence="16">
    <location>
        <begin position="870"/>
        <end position="883"/>
    </location>
</feature>
<evidence type="ECO:0000256" key="1">
    <source>
        <dbReference type="ARBA" id="ARBA00004123"/>
    </source>
</evidence>
<dbReference type="SUPFAM" id="SSF47370">
    <property type="entry name" value="Bromodomain"/>
    <property type="match status" value="1"/>
</dbReference>
<evidence type="ECO:0000259" key="19">
    <source>
        <dbReference type="PROSITE" id="PS50952"/>
    </source>
</evidence>
<dbReference type="InterPro" id="IPR036427">
    <property type="entry name" value="Bromodomain-like_sf"/>
</dbReference>
<keyword evidence="5" id="KW-0677">Repeat</keyword>
<dbReference type="EMBL" id="UYJE01003392">
    <property type="protein sequence ID" value="VDI18909.1"/>
    <property type="molecule type" value="Genomic_DNA"/>
</dbReference>
<evidence type="ECO:0000256" key="6">
    <source>
        <dbReference type="ARBA" id="ARBA00022771"/>
    </source>
</evidence>
<dbReference type="InterPro" id="IPR038547">
    <property type="entry name" value="RING_CBP-p300_sf"/>
</dbReference>
<dbReference type="InterPro" id="IPR013178">
    <property type="entry name" value="Histone_AcTrfase_Rtt109/CBP"/>
</dbReference>
<dbReference type="Pfam" id="PF02135">
    <property type="entry name" value="zf-TAZ"/>
    <property type="match status" value="1"/>
</dbReference>
<feature type="region of interest" description="Disordered" evidence="16">
    <location>
        <begin position="538"/>
        <end position="559"/>
    </location>
</feature>
<evidence type="ECO:0000256" key="7">
    <source>
        <dbReference type="ARBA" id="ARBA00022833"/>
    </source>
</evidence>
<proteinExistence type="predicted"/>
<comment type="catalytic activity">
    <reaction evidence="13">
        <text>L-lysyl-[protein] + acetyl-CoA = N(6)-acetyl-L-lysyl-[protein] + CoA + H(+)</text>
        <dbReference type="Rhea" id="RHEA:45948"/>
        <dbReference type="Rhea" id="RHEA-COMP:9752"/>
        <dbReference type="Rhea" id="RHEA-COMP:10731"/>
        <dbReference type="ChEBI" id="CHEBI:15378"/>
        <dbReference type="ChEBI" id="CHEBI:29969"/>
        <dbReference type="ChEBI" id="CHEBI:57287"/>
        <dbReference type="ChEBI" id="CHEBI:57288"/>
        <dbReference type="ChEBI" id="CHEBI:61930"/>
        <dbReference type="EC" id="2.3.1.48"/>
    </reaction>
</comment>
<dbReference type="Gene3D" id="2.10.110.40">
    <property type="match status" value="1"/>
</dbReference>
<feature type="region of interest" description="Disordered" evidence="16">
    <location>
        <begin position="414"/>
        <end position="450"/>
    </location>
</feature>
<comment type="caution">
    <text evidence="20">The sequence shown here is derived from an EMBL/GenBank/DDBJ whole genome shotgun (WGS) entry which is preliminary data.</text>
</comment>
<dbReference type="SMART" id="SM00551">
    <property type="entry name" value="ZnF_TAZ"/>
    <property type="match status" value="1"/>
</dbReference>
<dbReference type="GO" id="GO:0005667">
    <property type="term" value="C:transcription regulator complex"/>
    <property type="evidence" value="ECO:0007669"/>
    <property type="project" value="TreeGrafter"/>
</dbReference>
<sequence>LYDTLLYNRANFTIYMRSLIMTRNTNVMDFEALRIYEVLVAWLKGPRSPPVHPIDVAVGIDVVVGAVGVFSLRQGLTSAQMLPQQYRDVDSTSYPLFKSCSQGQLKDASGKTFGIAEASASRIYLEYIDRHLKLKYGDFSYNSQSLFDMVNDLPDELLGPSESYQNSGNDNDTQNHIGKQDSSQNKHVQLSALLQNNPSQSSPVPSRSPNVMNNPVNSIRSPLSNSLSSPPHNSMMGKAVSAGSELNFASSSASYMMSNTNTVNSMGTMASNNVMSSLGSHASSIPSGMTGYSMAQRNPMMHNGPQYAVSGQGRGTGIGQQLTNLPQSGMLNNINNPNLQARMNMVHPGLQPNASNQSQLMNQNGPVGSSPFGFTQNKMNMGQPASTGSFSSPSMASIMTTHSPMPGNNLVSQNSPQATLGGISGQLSAGLNAGLPGPTGGDRQPPTADPDKRKLIQQQLVLLLHAHKCQRRQQNNGETCGLPHCKTMKNVLNHMTTCNAGKSCQVAHCASSRQIITHWKNCTRSDCPVCLPLKNASDQKRPGGAAGASNVPGSVLTAPQGSSTAAAAAVAASPSQPVTTTQSLPNVSDIQMQRAYAALGLPYTGSPSQQPGGQQSLNMRPAGSHSPGLNSIAVGNQSNSLSSISSSNNPLGNLASIESSSPAPNMAQAARGTKEWHQSVTQDLRNHLVHKLVQAIFPTPDPAALKDRRMTNLVAYARKVEGDMYDTANSREEYYHLLAEKIYKIQKELEEKRLQRMKTAPTRPPGPNGPLINAGGLPQQNQPFGAPRAALGLDQNTLTQQLGTLNQQQQLLKAQQIDNIKNRFPQPQQPIPQPRPQLPPSPASVSQLTQRSPAPASSILSQFSPQPLLSQNPTSVSSQLSSSQSLENLHNALQADKLMSADINTSLNQNGGSQPQTLVDVLTAPCTTGSTQPTSTAPATSTTTVTTSASNSLINSVTPITNSIEQDVKPDIKQEIKMEIKTEQDIKQEPGIHCGKEISQSSQIKTENDTSDIKPMISPKTELTTNDTENSETKPSPMETPSMSPSIPVSTPSSTPNNVVVPGSSKPRCKKIFKPDELRQSLMPVLEKLYKQDPESMPFRQPVDPVLLGIPDYFDIVKTPMDLSLIRRKLDTGQYADPWQFCDDVWMMMDNAWLYNRKTSRVYKFALKLAEVFEGEIDAVMQSLGYCCGRKHVFSPQVLCCYGKQLCTISRDAVYYSFQNRYIYCEKCFNEIQGEEVELADDPTQPATRIKKNQFDRMKNDQLDYEPFVECEECGRKLHQICVLHFEQIWPNGYDIVSLCCLMDCRMKETRSHLLTKHKLMIEA</sequence>
<evidence type="ECO:0000256" key="15">
    <source>
        <dbReference type="PROSITE-ProRule" id="PRU00203"/>
    </source>
</evidence>
<dbReference type="CDD" id="cd05495">
    <property type="entry name" value="Bromo_cbp_like"/>
    <property type="match status" value="1"/>
</dbReference>
<dbReference type="FunFam" id="1.10.246.20:FF:000001">
    <property type="entry name" value="E1A binding protein p300"/>
    <property type="match status" value="1"/>
</dbReference>
<reference evidence="20" key="1">
    <citation type="submission" date="2018-11" db="EMBL/GenBank/DDBJ databases">
        <authorList>
            <person name="Alioto T."/>
            <person name="Alioto T."/>
        </authorList>
    </citation>
    <scope>NUCLEOTIDE SEQUENCE</scope>
</reference>
<dbReference type="Pfam" id="PF06001">
    <property type="entry name" value="RING_CBP-p300"/>
    <property type="match status" value="1"/>
</dbReference>
<feature type="compositionally biased region" description="Polar residues" evidence="16">
    <location>
        <begin position="858"/>
        <end position="869"/>
    </location>
</feature>
<keyword evidence="12" id="KW-0539">Nucleus</keyword>
<comment type="subcellular location">
    <subcellularLocation>
        <location evidence="1">Nucleus</location>
    </subcellularLocation>
</comment>
<feature type="region of interest" description="Disordered" evidence="16">
    <location>
        <begin position="601"/>
        <end position="647"/>
    </location>
</feature>
<keyword evidence="6 15" id="KW-0863">Zinc-finger</keyword>
<feature type="compositionally biased region" description="Low complexity" evidence="16">
    <location>
        <begin position="636"/>
        <end position="647"/>
    </location>
</feature>
<dbReference type="CDD" id="cd15557">
    <property type="entry name" value="PHD_CBP_p300"/>
    <property type="match status" value="1"/>
</dbReference>
<evidence type="ECO:0000256" key="12">
    <source>
        <dbReference type="ARBA" id="ARBA00023242"/>
    </source>
</evidence>
<dbReference type="Gene3D" id="1.20.1020.10">
    <property type="entry name" value="TAZ domain"/>
    <property type="match status" value="1"/>
</dbReference>
<dbReference type="Proteomes" id="UP000596742">
    <property type="component" value="Unassembled WGS sequence"/>
</dbReference>
<keyword evidence="7 15" id="KW-0862">Zinc</keyword>
<dbReference type="PROSITE" id="PS50952">
    <property type="entry name" value="KIX"/>
    <property type="match status" value="1"/>
</dbReference>
<dbReference type="Gene3D" id="1.20.920.10">
    <property type="entry name" value="Bromodomain-like"/>
    <property type="match status" value="1"/>
</dbReference>
<dbReference type="EC" id="2.3.1.48" evidence="2"/>
<feature type="non-terminal residue" evidence="20">
    <location>
        <position position="1324"/>
    </location>
</feature>
<dbReference type="InterPro" id="IPR010303">
    <property type="entry name" value="RING_CBP-p300"/>
</dbReference>
<keyword evidence="21" id="KW-1185">Reference proteome</keyword>
<feature type="compositionally biased region" description="Polar residues" evidence="16">
    <location>
        <begin position="843"/>
        <end position="852"/>
    </location>
</feature>
<feature type="compositionally biased region" description="Polar residues" evidence="16">
    <location>
        <begin position="162"/>
        <end position="195"/>
    </location>
</feature>
<dbReference type="GO" id="GO:0005634">
    <property type="term" value="C:nucleus"/>
    <property type="evidence" value="ECO:0007669"/>
    <property type="project" value="UniProtKB-SubCell"/>
</dbReference>
<dbReference type="OrthoDB" id="899at2759"/>
<dbReference type="SUPFAM" id="SSF57933">
    <property type="entry name" value="TAZ domain"/>
    <property type="match status" value="1"/>
</dbReference>
<evidence type="ECO:0000256" key="10">
    <source>
        <dbReference type="ARBA" id="ARBA00023117"/>
    </source>
</evidence>
<dbReference type="PANTHER" id="PTHR13808">
    <property type="entry name" value="CBP/P300-RELATED"/>
    <property type="match status" value="1"/>
</dbReference>
<accession>A0A8B6DFP1</accession>
<feature type="region of interest" description="Disordered" evidence="16">
    <location>
        <begin position="992"/>
        <end position="1063"/>
    </location>
</feature>
<evidence type="ECO:0000256" key="14">
    <source>
        <dbReference type="PROSITE-ProRule" id="PRU00035"/>
    </source>
</evidence>
<evidence type="ECO:0000256" key="13">
    <source>
        <dbReference type="ARBA" id="ARBA00048017"/>
    </source>
</evidence>
<dbReference type="Pfam" id="PF23570">
    <property type="entry name" value="PHD_P300"/>
    <property type="match status" value="1"/>
</dbReference>
<dbReference type="PROSITE" id="PS50014">
    <property type="entry name" value="BROMODOMAIN_2"/>
    <property type="match status" value="1"/>
</dbReference>
<dbReference type="PRINTS" id="PR00503">
    <property type="entry name" value="BROMODOMAIN"/>
</dbReference>
<dbReference type="SMART" id="SM00297">
    <property type="entry name" value="BROMO"/>
    <property type="match status" value="1"/>
</dbReference>
<dbReference type="FunFam" id="1.20.1020.10:FF:000002">
    <property type="entry name" value="E1A binding protein p300"/>
    <property type="match status" value="1"/>
</dbReference>
<evidence type="ECO:0000256" key="5">
    <source>
        <dbReference type="ARBA" id="ARBA00022737"/>
    </source>
</evidence>
<dbReference type="PROSITE" id="PS50134">
    <property type="entry name" value="ZF_TAZ"/>
    <property type="match status" value="1"/>
</dbReference>
<feature type="compositionally biased region" description="Low complexity" evidence="16">
    <location>
        <begin position="196"/>
        <end position="234"/>
    </location>
</feature>
<feature type="compositionally biased region" description="Low complexity" evidence="16">
    <location>
        <begin position="605"/>
        <end position="616"/>
    </location>
</feature>
<dbReference type="GO" id="GO:0045944">
    <property type="term" value="P:positive regulation of transcription by RNA polymerase II"/>
    <property type="evidence" value="ECO:0007669"/>
    <property type="project" value="TreeGrafter"/>
</dbReference>
<keyword evidence="3 20" id="KW-0808">Transferase</keyword>
<feature type="compositionally biased region" description="Pro residues" evidence="16">
    <location>
        <begin position="827"/>
        <end position="842"/>
    </location>
</feature>
<dbReference type="GO" id="GO:0000123">
    <property type="term" value="C:histone acetyltransferase complex"/>
    <property type="evidence" value="ECO:0007669"/>
    <property type="project" value="TreeGrafter"/>
</dbReference>
<feature type="region of interest" description="Disordered" evidence="16">
    <location>
        <begin position="348"/>
        <end position="368"/>
    </location>
</feature>
<keyword evidence="8" id="KW-0156">Chromatin regulator</keyword>
<evidence type="ECO:0000256" key="8">
    <source>
        <dbReference type="ARBA" id="ARBA00022853"/>
    </source>
</evidence>
<feature type="zinc finger region" description="TAZ-type" evidence="15">
    <location>
        <begin position="449"/>
        <end position="533"/>
    </location>
</feature>
<dbReference type="GO" id="GO:0031490">
    <property type="term" value="F:chromatin DNA binding"/>
    <property type="evidence" value="ECO:0007669"/>
    <property type="project" value="TreeGrafter"/>
</dbReference>
<dbReference type="InterPro" id="IPR001487">
    <property type="entry name" value="Bromodomain"/>
</dbReference>
<dbReference type="Gene3D" id="1.10.246.20">
    <property type="entry name" value="Coactivator CBP, KIX domain"/>
    <property type="match status" value="1"/>
</dbReference>
<keyword evidence="9" id="KW-0805">Transcription regulation</keyword>
<dbReference type="GO" id="GO:0008270">
    <property type="term" value="F:zinc ion binding"/>
    <property type="evidence" value="ECO:0007669"/>
    <property type="project" value="UniProtKB-KW"/>
</dbReference>
<evidence type="ECO:0000313" key="21">
    <source>
        <dbReference type="Proteomes" id="UP000596742"/>
    </source>
</evidence>
<feature type="region of interest" description="Disordered" evidence="16">
    <location>
        <begin position="157"/>
        <end position="238"/>
    </location>
</feature>
<dbReference type="SUPFAM" id="SSF47040">
    <property type="entry name" value="Kix domain of CBP (creb binding protein)"/>
    <property type="match status" value="1"/>
</dbReference>
<dbReference type="Pfam" id="PF00439">
    <property type="entry name" value="Bromodomain"/>
    <property type="match status" value="1"/>
</dbReference>
<dbReference type="Pfam" id="PF02172">
    <property type="entry name" value="KIX"/>
    <property type="match status" value="1"/>
</dbReference>
<dbReference type="InterPro" id="IPR018359">
    <property type="entry name" value="Bromodomain_CS"/>
</dbReference>
<keyword evidence="11" id="KW-0804">Transcription</keyword>
<dbReference type="InterPro" id="IPR000197">
    <property type="entry name" value="Znf_TAZ"/>
</dbReference>
<evidence type="ECO:0000259" key="18">
    <source>
        <dbReference type="PROSITE" id="PS50134"/>
    </source>
</evidence>
<dbReference type="FunFam" id="1.20.920.10:FF:000001">
    <property type="entry name" value="Histone acetyltransferase p300"/>
    <property type="match status" value="1"/>
</dbReference>
<keyword evidence="4 15" id="KW-0479">Metal-binding</keyword>
<dbReference type="InterPro" id="IPR036529">
    <property type="entry name" value="KIX_dom_sf"/>
</dbReference>
<evidence type="ECO:0000256" key="3">
    <source>
        <dbReference type="ARBA" id="ARBA00022679"/>
    </source>
</evidence>
<gene>
    <name evidence="20" type="ORF">MGAL_10B093589</name>
</gene>
<dbReference type="InterPro" id="IPR013083">
    <property type="entry name" value="Znf_RING/FYVE/PHD"/>
</dbReference>
<evidence type="ECO:0000256" key="4">
    <source>
        <dbReference type="ARBA" id="ARBA00022723"/>
    </source>
</evidence>
<evidence type="ECO:0000259" key="17">
    <source>
        <dbReference type="PROSITE" id="PS50014"/>
    </source>
</evidence>
<dbReference type="PROSITE" id="PS00633">
    <property type="entry name" value="BROMODOMAIN_1"/>
    <property type="match status" value="1"/>
</dbReference>
<keyword evidence="10 14" id="KW-0103">Bromodomain</keyword>
<keyword evidence="20" id="KW-0012">Acyltransferase</keyword>
<feature type="domain" description="TAZ-type" evidence="18">
    <location>
        <begin position="449"/>
        <end position="533"/>
    </location>
</feature>
<dbReference type="CDD" id="cd15802">
    <property type="entry name" value="RING_CBP-p300"/>
    <property type="match status" value="1"/>
</dbReference>
<evidence type="ECO:0000256" key="9">
    <source>
        <dbReference type="ARBA" id="ARBA00023015"/>
    </source>
</evidence>
<feature type="domain" description="KIX" evidence="19">
    <location>
        <begin position="671"/>
        <end position="750"/>
    </location>
</feature>
<dbReference type="GO" id="GO:0003713">
    <property type="term" value="F:transcription coactivator activity"/>
    <property type="evidence" value="ECO:0007669"/>
    <property type="project" value="TreeGrafter"/>
</dbReference>
<feature type="domain" description="Bromo" evidence="17">
    <location>
        <begin position="1091"/>
        <end position="1163"/>
    </location>
</feature>
<feature type="region of interest" description="Disordered" evidence="16">
    <location>
        <begin position="758"/>
        <end position="787"/>
    </location>
</feature>
<protein>
    <recommendedName>
        <fullName evidence="2">histone acetyltransferase</fullName>
        <ecNumber evidence="2">2.3.1.48</ecNumber>
    </recommendedName>
</protein>
<dbReference type="GO" id="GO:0004402">
    <property type="term" value="F:histone acetyltransferase activity"/>
    <property type="evidence" value="ECO:0007669"/>
    <property type="project" value="InterPro"/>
</dbReference>
<organism evidence="20 21">
    <name type="scientific">Mytilus galloprovincialis</name>
    <name type="common">Mediterranean mussel</name>
    <dbReference type="NCBI Taxonomy" id="29158"/>
    <lineage>
        <taxon>Eukaryota</taxon>
        <taxon>Metazoa</taxon>
        <taxon>Spiralia</taxon>
        <taxon>Lophotrochozoa</taxon>
        <taxon>Mollusca</taxon>
        <taxon>Bivalvia</taxon>
        <taxon>Autobranchia</taxon>
        <taxon>Pteriomorphia</taxon>
        <taxon>Mytilida</taxon>
        <taxon>Mytiloidea</taxon>
        <taxon>Mytilidae</taxon>
        <taxon>Mytilinae</taxon>
        <taxon>Mytilus</taxon>
    </lineage>
</organism>
<feature type="compositionally biased region" description="Polar residues" evidence="16">
    <location>
        <begin position="352"/>
        <end position="368"/>
    </location>
</feature>
<feature type="compositionally biased region" description="Low complexity" evidence="16">
    <location>
        <begin position="1035"/>
        <end position="1063"/>
    </location>
</feature>
<name>A0A8B6DFP1_MYTGA</name>
<dbReference type="PANTHER" id="PTHR13808:SF1">
    <property type="entry name" value="HISTONE ACETYLTRANSFERASE"/>
    <property type="match status" value="1"/>
</dbReference>
<dbReference type="Gene3D" id="3.30.40.10">
    <property type="entry name" value="Zinc/RING finger domain, C3HC4 (zinc finger)"/>
    <property type="match status" value="1"/>
</dbReference>
<feature type="region of interest" description="Disordered" evidence="16">
    <location>
        <begin position="823"/>
        <end position="883"/>
    </location>
</feature>
<evidence type="ECO:0000256" key="2">
    <source>
        <dbReference type="ARBA" id="ARBA00013184"/>
    </source>
</evidence>
<feature type="region of interest" description="Disordered" evidence="16">
    <location>
        <begin position="928"/>
        <end position="948"/>
    </location>
</feature>
<dbReference type="InterPro" id="IPR003101">
    <property type="entry name" value="KIX_dom"/>
</dbReference>
<evidence type="ECO:0000256" key="11">
    <source>
        <dbReference type="ARBA" id="ARBA00023163"/>
    </source>
</evidence>
<evidence type="ECO:0000256" key="16">
    <source>
        <dbReference type="SAM" id="MobiDB-lite"/>
    </source>
</evidence>